<name>A0A177JRA9_SPHYA</name>
<dbReference type="AlphaFoldDB" id="A0A177JRA9"/>
<accession>A0A177JRA9</accession>
<evidence type="ECO:0000313" key="1">
    <source>
        <dbReference type="EMBL" id="OAH43790.1"/>
    </source>
</evidence>
<comment type="caution">
    <text evidence="1">The sequence shown here is derived from an EMBL/GenBank/DDBJ whole genome shotgun (WGS) entry which is preliminary data.</text>
</comment>
<proteinExistence type="predicted"/>
<reference evidence="1 2" key="1">
    <citation type="submission" date="2016-02" db="EMBL/GenBank/DDBJ databases">
        <authorList>
            <person name="Wen L."/>
            <person name="He K."/>
            <person name="Yang H."/>
        </authorList>
    </citation>
    <scope>NUCLEOTIDE SEQUENCE [LARGE SCALE GENOMIC DNA]</scope>
    <source>
        <strain evidence="1 2">CD09_2</strain>
    </source>
</reference>
<evidence type="ECO:0000313" key="2">
    <source>
        <dbReference type="Proteomes" id="UP000077262"/>
    </source>
</evidence>
<dbReference type="OrthoDB" id="7446528at2"/>
<sequence length="96" mass="10699">MSAGIEAGAVRETADLVITLSAAEQRRLLDYIVRPYNFFRHADRDPLATLEEDDIDPDGVIGHALTALTMISPRKPLPDTIKPYLERHDPLDAAQF</sequence>
<dbReference type="Proteomes" id="UP000077262">
    <property type="component" value="Unassembled WGS sequence"/>
</dbReference>
<protein>
    <submittedName>
        <fullName evidence="1">Uncharacterized protein</fullName>
    </submittedName>
</protein>
<gene>
    <name evidence="1" type="ORF">AX777_18410</name>
</gene>
<dbReference type="RefSeq" id="WP_063976479.1">
    <property type="nucleotide sequence ID" value="NZ_LSTR01000033.1"/>
</dbReference>
<organism evidence="1 2">
    <name type="scientific">Sphingobium yanoikuyae</name>
    <name type="common">Sphingomonas yanoikuyae</name>
    <dbReference type="NCBI Taxonomy" id="13690"/>
    <lineage>
        <taxon>Bacteria</taxon>
        <taxon>Pseudomonadati</taxon>
        <taxon>Pseudomonadota</taxon>
        <taxon>Alphaproteobacteria</taxon>
        <taxon>Sphingomonadales</taxon>
        <taxon>Sphingomonadaceae</taxon>
        <taxon>Sphingobium</taxon>
    </lineage>
</organism>
<dbReference type="EMBL" id="LSTR01000033">
    <property type="protein sequence ID" value="OAH43790.1"/>
    <property type="molecule type" value="Genomic_DNA"/>
</dbReference>